<feature type="transmembrane region" description="Helical" evidence="7">
    <location>
        <begin position="21"/>
        <end position="48"/>
    </location>
</feature>
<evidence type="ECO:0000256" key="2">
    <source>
        <dbReference type="ARBA" id="ARBA00007651"/>
    </source>
</evidence>
<keyword evidence="4 7" id="KW-0812">Transmembrane</keyword>
<dbReference type="Proteomes" id="UP000250235">
    <property type="component" value="Unassembled WGS sequence"/>
</dbReference>
<sequence>MKEEGPSESREMPKKTGVIRGISILDLVLRMVAIVGTLGSAVAMGTTAETLPFSTQTVLFQAQYNDISAFRVFVIVNSVVCGYLAFSLPMSIYHVIRIKASKSRALLIFLDSMMLGVLASGASAAAAIVYLAHKGNAPANWSAICQQYQTFCERITGSLIGSFAAVLILVLLISLSAAMLSMRHRRF</sequence>
<comment type="subcellular location">
    <subcellularLocation>
        <location evidence="1 7">Cell membrane</location>
        <topology evidence="1 7">Multi-pass membrane protein</topology>
    </subcellularLocation>
</comment>
<dbReference type="PANTHER" id="PTHR36488">
    <property type="entry name" value="CASP-LIKE PROTEIN 1U1"/>
    <property type="match status" value="1"/>
</dbReference>
<name>A0A2Z7DCQ1_9LAMI</name>
<feature type="domain" description="Casparian strip membrane protein" evidence="8">
    <location>
        <begin position="21"/>
        <end position="167"/>
    </location>
</feature>
<dbReference type="InterPro" id="IPR006702">
    <property type="entry name" value="CASP_dom"/>
</dbReference>
<dbReference type="PANTHER" id="PTHR36488:SF12">
    <property type="entry name" value="CASP-LIKE PROTEIN"/>
    <property type="match status" value="1"/>
</dbReference>
<comment type="subunit">
    <text evidence="7">Homodimer and heterodimers.</text>
</comment>
<dbReference type="Pfam" id="PF04535">
    <property type="entry name" value="CASP_dom"/>
    <property type="match status" value="1"/>
</dbReference>
<evidence type="ECO:0000256" key="6">
    <source>
        <dbReference type="ARBA" id="ARBA00023136"/>
    </source>
</evidence>
<feature type="transmembrane region" description="Helical" evidence="7">
    <location>
        <begin position="105"/>
        <end position="132"/>
    </location>
</feature>
<dbReference type="OrthoDB" id="753675at2759"/>
<dbReference type="InterPro" id="IPR006459">
    <property type="entry name" value="CASP/CASPL"/>
</dbReference>
<reference evidence="9 10" key="1">
    <citation type="journal article" date="2015" name="Proc. Natl. Acad. Sci. U.S.A.">
        <title>The resurrection genome of Boea hygrometrica: A blueprint for survival of dehydration.</title>
        <authorList>
            <person name="Xiao L."/>
            <person name="Yang G."/>
            <person name="Zhang L."/>
            <person name="Yang X."/>
            <person name="Zhao S."/>
            <person name="Ji Z."/>
            <person name="Zhou Q."/>
            <person name="Hu M."/>
            <person name="Wang Y."/>
            <person name="Chen M."/>
            <person name="Xu Y."/>
            <person name="Jin H."/>
            <person name="Xiao X."/>
            <person name="Hu G."/>
            <person name="Bao F."/>
            <person name="Hu Y."/>
            <person name="Wan P."/>
            <person name="Li L."/>
            <person name="Deng X."/>
            <person name="Kuang T."/>
            <person name="Xiang C."/>
            <person name="Zhu J.K."/>
            <person name="Oliver M.J."/>
            <person name="He Y."/>
        </authorList>
    </citation>
    <scope>NUCLEOTIDE SEQUENCE [LARGE SCALE GENOMIC DNA]</scope>
    <source>
        <strain evidence="10">cv. XS01</strain>
    </source>
</reference>
<evidence type="ECO:0000256" key="3">
    <source>
        <dbReference type="ARBA" id="ARBA00022475"/>
    </source>
</evidence>
<organism evidence="9 10">
    <name type="scientific">Dorcoceras hygrometricum</name>
    <dbReference type="NCBI Taxonomy" id="472368"/>
    <lineage>
        <taxon>Eukaryota</taxon>
        <taxon>Viridiplantae</taxon>
        <taxon>Streptophyta</taxon>
        <taxon>Embryophyta</taxon>
        <taxon>Tracheophyta</taxon>
        <taxon>Spermatophyta</taxon>
        <taxon>Magnoliopsida</taxon>
        <taxon>eudicotyledons</taxon>
        <taxon>Gunneridae</taxon>
        <taxon>Pentapetalae</taxon>
        <taxon>asterids</taxon>
        <taxon>lamiids</taxon>
        <taxon>Lamiales</taxon>
        <taxon>Gesneriaceae</taxon>
        <taxon>Didymocarpoideae</taxon>
        <taxon>Trichosporeae</taxon>
        <taxon>Loxocarpinae</taxon>
        <taxon>Dorcoceras</taxon>
    </lineage>
</organism>
<evidence type="ECO:0000256" key="7">
    <source>
        <dbReference type="RuleBase" id="RU361233"/>
    </source>
</evidence>
<feature type="transmembrane region" description="Helical" evidence="7">
    <location>
        <begin position="159"/>
        <end position="180"/>
    </location>
</feature>
<gene>
    <name evidence="9" type="ORF">F511_14965</name>
</gene>
<dbReference type="GO" id="GO:0005886">
    <property type="term" value="C:plasma membrane"/>
    <property type="evidence" value="ECO:0007669"/>
    <property type="project" value="UniProtKB-SubCell"/>
</dbReference>
<dbReference type="NCBIfam" id="TIGR01569">
    <property type="entry name" value="A_tha_TIGR01569"/>
    <property type="match status" value="1"/>
</dbReference>
<evidence type="ECO:0000313" key="9">
    <source>
        <dbReference type="EMBL" id="KZV56957.1"/>
    </source>
</evidence>
<evidence type="ECO:0000256" key="1">
    <source>
        <dbReference type="ARBA" id="ARBA00004651"/>
    </source>
</evidence>
<evidence type="ECO:0000259" key="8">
    <source>
        <dbReference type="Pfam" id="PF04535"/>
    </source>
</evidence>
<comment type="similarity">
    <text evidence="2 7">Belongs to the Casparian strip membrane proteins (CASP) family.</text>
</comment>
<dbReference type="EMBL" id="KQ987740">
    <property type="protein sequence ID" value="KZV56957.1"/>
    <property type="molecule type" value="Genomic_DNA"/>
</dbReference>
<evidence type="ECO:0000313" key="10">
    <source>
        <dbReference type="Proteomes" id="UP000250235"/>
    </source>
</evidence>
<keyword evidence="10" id="KW-1185">Reference proteome</keyword>
<evidence type="ECO:0000256" key="4">
    <source>
        <dbReference type="ARBA" id="ARBA00022692"/>
    </source>
</evidence>
<keyword evidence="3 7" id="KW-1003">Cell membrane</keyword>
<protein>
    <recommendedName>
        <fullName evidence="7">CASP-like protein</fullName>
    </recommendedName>
</protein>
<feature type="transmembrane region" description="Helical" evidence="7">
    <location>
        <begin position="68"/>
        <end position="93"/>
    </location>
</feature>
<accession>A0A2Z7DCQ1</accession>
<dbReference type="AlphaFoldDB" id="A0A2Z7DCQ1"/>
<evidence type="ECO:0000256" key="5">
    <source>
        <dbReference type="ARBA" id="ARBA00022989"/>
    </source>
</evidence>
<keyword evidence="5 7" id="KW-1133">Transmembrane helix</keyword>
<keyword evidence="6 7" id="KW-0472">Membrane</keyword>
<proteinExistence type="inferred from homology"/>
<dbReference type="InterPro" id="IPR044173">
    <property type="entry name" value="CASPL"/>
</dbReference>